<dbReference type="InterPro" id="IPR046700">
    <property type="entry name" value="DUF6570"/>
</dbReference>
<evidence type="ECO:0000313" key="2">
    <source>
        <dbReference type="EMBL" id="EFX74084.1"/>
    </source>
</evidence>
<accession>E9H2E7</accession>
<dbReference type="HOGENOM" id="CLU_558094_0_0_1"/>
<dbReference type="InParanoid" id="E9H2E7"/>
<dbReference type="Pfam" id="PF20209">
    <property type="entry name" value="DUF6570"/>
    <property type="match status" value="1"/>
</dbReference>
<dbReference type="EMBL" id="GL732586">
    <property type="protein sequence ID" value="EFX74084.1"/>
    <property type="molecule type" value="Genomic_DNA"/>
</dbReference>
<dbReference type="Proteomes" id="UP000000305">
    <property type="component" value="Unassembled WGS sequence"/>
</dbReference>
<evidence type="ECO:0000313" key="3">
    <source>
        <dbReference type="Proteomes" id="UP000000305"/>
    </source>
</evidence>
<protein>
    <recommendedName>
        <fullName evidence="1">DUF6570 domain-containing protein</fullName>
    </recommendedName>
</protein>
<keyword evidence="3" id="KW-1185">Reference proteome</keyword>
<gene>
    <name evidence="2" type="ORF">DAPPUDRAFT_109249</name>
</gene>
<organism evidence="2 3">
    <name type="scientific">Daphnia pulex</name>
    <name type="common">Water flea</name>
    <dbReference type="NCBI Taxonomy" id="6669"/>
    <lineage>
        <taxon>Eukaryota</taxon>
        <taxon>Metazoa</taxon>
        <taxon>Ecdysozoa</taxon>
        <taxon>Arthropoda</taxon>
        <taxon>Crustacea</taxon>
        <taxon>Branchiopoda</taxon>
        <taxon>Diplostraca</taxon>
        <taxon>Cladocera</taxon>
        <taxon>Anomopoda</taxon>
        <taxon>Daphniidae</taxon>
        <taxon>Daphnia</taxon>
    </lineage>
</organism>
<evidence type="ECO:0000259" key="1">
    <source>
        <dbReference type="Pfam" id="PF20209"/>
    </source>
</evidence>
<name>E9H2E7_DAPPU</name>
<proteinExistence type="predicted"/>
<dbReference type="KEGG" id="dpx:DAPPUDRAFT_109249"/>
<dbReference type="OrthoDB" id="6159664at2759"/>
<feature type="domain" description="DUF6570" evidence="1">
    <location>
        <begin position="1"/>
        <end position="121"/>
    </location>
</feature>
<sequence length="489" mass="54894">MQSLTLVEKHLIALIRLYITEVKLVAPLGDSISATGPSSLVGNIICFPHDGSKAAAARLLYPATFPWIDDILDIVTVTFIGTDKHAFGCAELKVRGPVVISWLKMLKVINPLYAGVLIDDSPESFTKLLQLADKIVENVEFSRRSEKPRVHNFITAIKLAILTLILVTDSAGIYWLPKVNDERAEIFQQIRDVINPIPAMKTSTIPLNEFTGNDRLILGAFPHLFLLGIGVPGNHSLTHDLYSHYMNQFTGAMARESQFYFFLSNQRRRDEATRSVSLRVKNTSKAFEKFENLVNNADFHQTSERAVKNPLGKDALHILNSTAPYIQMSGKHVAFSPMQRNDTMTSLCAITQRYGTPSVFLTVSPDDIHHPMTLRIAFLSISNVKFPAKPEKFRRGGRGRGALHAHCAIWGTALTPDLLQKVSPYPLLVDEVAKVLDSMHVAMMPDEAHLEYLIGRVEKIKIPRQIYFASQPTLHQQYLKRLYQIMDIV</sequence>
<dbReference type="AlphaFoldDB" id="E9H2E7"/>
<reference evidence="2 3" key="1">
    <citation type="journal article" date="2011" name="Science">
        <title>The ecoresponsive genome of Daphnia pulex.</title>
        <authorList>
            <person name="Colbourne J.K."/>
            <person name="Pfrender M.E."/>
            <person name="Gilbert D."/>
            <person name="Thomas W.K."/>
            <person name="Tucker A."/>
            <person name="Oakley T.H."/>
            <person name="Tokishita S."/>
            <person name="Aerts A."/>
            <person name="Arnold G.J."/>
            <person name="Basu M.K."/>
            <person name="Bauer D.J."/>
            <person name="Caceres C.E."/>
            <person name="Carmel L."/>
            <person name="Casola C."/>
            <person name="Choi J.H."/>
            <person name="Detter J.C."/>
            <person name="Dong Q."/>
            <person name="Dusheyko S."/>
            <person name="Eads B.D."/>
            <person name="Frohlich T."/>
            <person name="Geiler-Samerotte K.A."/>
            <person name="Gerlach D."/>
            <person name="Hatcher P."/>
            <person name="Jogdeo S."/>
            <person name="Krijgsveld J."/>
            <person name="Kriventseva E.V."/>
            <person name="Kultz D."/>
            <person name="Laforsch C."/>
            <person name="Lindquist E."/>
            <person name="Lopez J."/>
            <person name="Manak J.R."/>
            <person name="Muller J."/>
            <person name="Pangilinan J."/>
            <person name="Patwardhan R.P."/>
            <person name="Pitluck S."/>
            <person name="Pritham E.J."/>
            <person name="Rechtsteiner A."/>
            <person name="Rho M."/>
            <person name="Rogozin I.B."/>
            <person name="Sakarya O."/>
            <person name="Salamov A."/>
            <person name="Schaack S."/>
            <person name="Shapiro H."/>
            <person name="Shiga Y."/>
            <person name="Skalitzky C."/>
            <person name="Smith Z."/>
            <person name="Souvorov A."/>
            <person name="Sung W."/>
            <person name="Tang Z."/>
            <person name="Tsuchiya D."/>
            <person name="Tu H."/>
            <person name="Vos H."/>
            <person name="Wang M."/>
            <person name="Wolf Y.I."/>
            <person name="Yamagata H."/>
            <person name="Yamada T."/>
            <person name="Ye Y."/>
            <person name="Shaw J.R."/>
            <person name="Andrews J."/>
            <person name="Crease T.J."/>
            <person name="Tang H."/>
            <person name="Lucas S.M."/>
            <person name="Robertson H.M."/>
            <person name="Bork P."/>
            <person name="Koonin E.V."/>
            <person name="Zdobnov E.M."/>
            <person name="Grigoriev I.V."/>
            <person name="Lynch M."/>
            <person name="Boore J.L."/>
        </authorList>
    </citation>
    <scope>NUCLEOTIDE SEQUENCE [LARGE SCALE GENOMIC DNA]</scope>
</reference>